<dbReference type="Proteomes" id="UP000541810">
    <property type="component" value="Unassembled WGS sequence"/>
</dbReference>
<keyword evidence="2" id="KW-1185">Reference proteome</keyword>
<dbReference type="RefSeq" id="WP_184678412.1">
    <property type="nucleotide sequence ID" value="NZ_JACHGY010000001.1"/>
</dbReference>
<evidence type="ECO:0000313" key="2">
    <source>
        <dbReference type="Proteomes" id="UP000541810"/>
    </source>
</evidence>
<accession>A0A7X0LLH6</accession>
<dbReference type="InterPro" id="IPR025680">
    <property type="entry name" value="DddI"/>
</dbReference>
<protein>
    <recommendedName>
        <fullName evidence="3">Immunity protein Imm1</fullName>
    </recommendedName>
</protein>
<name>A0A7X0LLH6_9BACT</name>
<gene>
    <name evidence="1" type="ORF">HNQ40_002725</name>
</gene>
<reference evidence="1 2" key="1">
    <citation type="submission" date="2020-08" db="EMBL/GenBank/DDBJ databases">
        <title>Genomic Encyclopedia of Type Strains, Phase IV (KMG-IV): sequencing the most valuable type-strain genomes for metagenomic binning, comparative biology and taxonomic classification.</title>
        <authorList>
            <person name="Goeker M."/>
        </authorList>
    </citation>
    <scope>NUCLEOTIDE SEQUENCE [LARGE SCALE GENOMIC DNA]</scope>
    <source>
        <strain evidence="1 2">DSM 103725</strain>
    </source>
</reference>
<sequence>MSENRDSFDELCIQSPNGDSLLALINGKRGFLVIMNSENGSSRTSRNPDYSDDNDSTIEYQLSNGQVDEYPESWALPIELIRQALSDFEQNHTIPTYITWHIDD</sequence>
<organism evidence="1 2">
    <name type="scientific">Algisphaera agarilytica</name>
    <dbReference type="NCBI Taxonomy" id="1385975"/>
    <lineage>
        <taxon>Bacteria</taxon>
        <taxon>Pseudomonadati</taxon>
        <taxon>Planctomycetota</taxon>
        <taxon>Phycisphaerae</taxon>
        <taxon>Phycisphaerales</taxon>
        <taxon>Phycisphaeraceae</taxon>
        <taxon>Algisphaera</taxon>
    </lineage>
</organism>
<dbReference type="EMBL" id="JACHGY010000001">
    <property type="protein sequence ID" value="MBB6430919.1"/>
    <property type="molecule type" value="Genomic_DNA"/>
</dbReference>
<evidence type="ECO:0008006" key="3">
    <source>
        <dbReference type="Google" id="ProtNLM"/>
    </source>
</evidence>
<dbReference type="Pfam" id="PF14430">
    <property type="entry name" value="Imm1"/>
    <property type="match status" value="1"/>
</dbReference>
<evidence type="ECO:0000313" key="1">
    <source>
        <dbReference type="EMBL" id="MBB6430919.1"/>
    </source>
</evidence>
<proteinExistence type="predicted"/>
<dbReference type="AlphaFoldDB" id="A0A7X0LLH6"/>
<comment type="caution">
    <text evidence="1">The sequence shown here is derived from an EMBL/GenBank/DDBJ whole genome shotgun (WGS) entry which is preliminary data.</text>
</comment>